<dbReference type="AlphaFoldDB" id="A0AAE0Y3L4"/>
<evidence type="ECO:0008006" key="3">
    <source>
        <dbReference type="Google" id="ProtNLM"/>
    </source>
</evidence>
<dbReference type="EMBL" id="JAWDGP010006989">
    <property type="protein sequence ID" value="KAK3731683.1"/>
    <property type="molecule type" value="Genomic_DNA"/>
</dbReference>
<dbReference type="InterPro" id="IPR011993">
    <property type="entry name" value="PH-like_dom_sf"/>
</dbReference>
<dbReference type="GO" id="GO:0017124">
    <property type="term" value="F:SH3 domain binding"/>
    <property type="evidence" value="ECO:0007669"/>
    <property type="project" value="TreeGrafter"/>
</dbReference>
<dbReference type="SUPFAM" id="SSF55550">
    <property type="entry name" value="SH2 domain"/>
    <property type="match status" value="1"/>
</dbReference>
<protein>
    <recommendedName>
        <fullName evidence="3">SH2 domain-containing protein</fullName>
    </recommendedName>
</protein>
<name>A0AAE0Y3L4_9GAST</name>
<reference evidence="1" key="1">
    <citation type="journal article" date="2023" name="G3 (Bethesda)">
        <title>A reference genome for the long-term kleptoplast-retaining sea slug Elysia crispata morphotype clarki.</title>
        <authorList>
            <person name="Eastman K.E."/>
            <person name="Pendleton A.L."/>
            <person name="Shaikh M.A."/>
            <person name="Suttiyut T."/>
            <person name="Ogas R."/>
            <person name="Tomko P."/>
            <person name="Gavelis G."/>
            <person name="Widhalm J.R."/>
            <person name="Wisecaver J.H."/>
        </authorList>
    </citation>
    <scope>NUCLEOTIDE SEQUENCE</scope>
    <source>
        <strain evidence="1">ECLA1</strain>
    </source>
</reference>
<keyword evidence="2" id="KW-1185">Reference proteome</keyword>
<dbReference type="PANTHER" id="PTHR15126">
    <property type="entry name" value="SH3-BINDING"/>
    <property type="match status" value="1"/>
</dbReference>
<dbReference type="InterPro" id="IPR036860">
    <property type="entry name" value="SH2_dom_sf"/>
</dbReference>
<evidence type="ECO:0000313" key="2">
    <source>
        <dbReference type="Proteomes" id="UP001283361"/>
    </source>
</evidence>
<sequence>MIRVFIIAVYSCGLNFILEDMASLFNPGLLGVNSPQNCRPQFFVIINDKCLYYYKNETSKKPSGAVSLYGYNRDLNHVGPSNESTSSWGSSEYSCLEDAIYHEGVSEQSRNSTFSESSFDRISNKSEGSGKLLMELEKDDEEKPEIETKDYWSAIHFSGSKAEASSIIRGIKSNGVYLVRKSDDGLDEGQHTLSLASGPYFNTLEDMLFHYYTRPLPRTQHCLTLPYKLHPEFINNEKH</sequence>
<dbReference type="Gene3D" id="2.30.29.30">
    <property type="entry name" value="Pleckstrin-homology domain (PH domain)/Phosphotyrosine-binding domain (PTB)"/>
    <property type="match status" value="1"/>
</dbReference>
<dbReference type="PANTHER" id="PTHR15126:SF4">
    <property type="entry name" value="SH3 DOMAIN-BINDING PROTEIN 2"/>
    <property type="match status" value="1"/>
</dbReference>
<proteinExistence type="predicted"/>
<dbReference type="GO" id="GO:0007165">
    <property type="term" value="P:signal transduction"/>
    <property type="evidence" value="ECO:0007669"/>
    <property type="project" value="InterPro"/>
</dbReference>
<accession>A0AAE0Y3L4</accession>
<organism evidence="1 2">
    <name type="scientific">Elysia crispata</name>
    <name type="common">lettuce slug</name>
    <dbReference type="NCBI Taxonomy" id="231223"/>
    <lineage>
        <taxon>Eukaryota</taxon>
        <taxon>Metazoa</taxon>
        <taxon>Spiralia</taxon>
        <taxon>Lophotrochozoa</taxon>
        <taxon>Mollusca</taxon>
        <taxon>Gastropoda</taxon>
        <taxon>Heterobranchia</taxon>
        <taxon>Euthyneura</taxon>
        <taxon>Panpulmonata</taxon>
        <taxon>Sacoglossa</taxon>
        <taxon>Placobranchoidea</taxon>
        <taxon>Plakobranchidae</taxon>
        <taxon>Elysia</taxon>
    </lineage>
</organism>
<dbReference type="SUPFAM" id="SSF50729">
    <property type="entry name" value="PH domain-like"/>
    <property type="match status" value="1"/>
</dbReference>
<comment type="caution">
    <text evidence="1">The sequence shown here is derived from an EMBL/GenBank/DDBJ whole genome shotgun (WGS) entry which is preliminary data.</text>
</comment>
<dbReference type="InterPro" id="IPR035848">
    <property type="entry name" value="SH3BP2"/>
</dbReference>
<gene>
    <name evidence="1" type="ORF">RRG08_035353</name>
</gene>
<evidence type="ECO:0000313" key="1">
    <source>
        <dbReference type="EMBL" id="KAK3731683.1"/>
    </source>
</evidence>
<dbReference type="Proteomes" id="UP001283361">
    <property type="component" value="Unassembled WGS sequence"/>
</dbReference>